<organism evidence="1 2">
    <name type="scientific">Meloidogyne enterolobii</name>
    <name type="common">Root-knot nematode worm</name>
    <name type="synonym">Meloidogyne mayaguensis</name>
    <dbReference type="NCBI Taxonomy" id="390850"/>
    <lineage>
        <taxon>Eukaryota</taxon>
        <taxon>Metazoa</taxon>
        <taxon>Ecdysozoa</taxon>
        <taxon>Nematoda</taxon>
        <taxon>Chromadorea</taxon>
        <taxon>Rhabditida</taxon>
        <taxon>Tylenchina</taxon>
        <taxon>Tylenchomorpha</taxon>
        <taxon>Tylenchoidea</taxon>
        <taxon>Meloidogynidae</taxon>
        <taxon>Meloidogyninae</taxon>
        <taxon>Meloidogyne</taxon>
    </lineage>
</organism>
<keyword evidence="2" id="KW-1185">Reference proteome</keyword>
<sequence>MTKEKLPLLKDTTKQFLNLPGEIKLDILKFLKFNQLLSLQQTNYYFYCLIRQNEGILACRRLYAVKPIMDNSKDLSEQDFFKIESGIFNILLNDQLVERWQSAVDSRIPVYLSLCDTPPNNKLYTRVDMSEVEGLY</sequence>
<reference evidence="1" key="1">
    <citation type="submission" date="2023-11" db="EMBL/GenBank/DDBJ databases">
        <authorList>
            <person name="Poullet M."/>
        </authorList>
    </citation>
    <scope>NUCLEOTIDE SEQUENCE</scope>
    <source>
        <strain evidence="1">E1834</strain>
    </source>
</reference>
<protein>
    <submittedName>
        <fullName evidence="1">Uncharacterized protein</fullName>
    </submittedName>
</protein>
<accession>A0ACB0YIB6</accession>
<evidence type="ECO:0000313" key="2">
    <source>
        <dbReference type="Proteomes" id="UP001497535"/>
    </source>
</evidence>
<comment type="caution">
    <text evidence="1">The sequence shown here is derived from an EMBL/GenBank/DDBJ whole genome shotgun (WGS) entry which is preliminary data.</text>
</comment>
<dbReference type="Proteomes" id="UP001497535">
    <property type="component" value="Unassembled WGS sequence"/>
</dbReference>
<name>A0ACB0YIB6_MELEN</name>
<proteinExistence type="predicted"/>
<evidence type="ECO:0000313" key="1">
    <source>
        <dbReference type="EMBL" id="CAK5048004.1"/>
    </source>
</evidence>
<dbReference type="EMBL" id="CAVMJV010000013">
    <property type="protein sequence ID" value="CAK5048004.1"/>
    <property type="molecule type" value="Genomic_DNA"/>
</dbReference>
<gene>
    <name evidence="1" type="ORF">MENTE1834_LOCUS12568</name>
</gene>